<proteinExistence type="predicted"/>
<organism evidence="1">
    <name type="scientific">Oryza brachyantha</name>
    <name type="common">malo sina</name>
    <dbReference type="NCBI Taxonomy" id="4533"/>
    <lineage>
        <taxon>Eukaryota</taxon>
        <taxon>Viridiplantae</taxon>
        <taxon>Streptophyta</taxon>
        <taxon>Embryophyta</taxon>
        <taxon>Tracheophyta</taxon>
        <taxon>Spermatophyta</taxon>
        <taxon>Magnoliopsida</taxon>
        <taxon>Liliopsida</taxon>
        <taxon>Poales</taxon>
        <taxon>Poaceae</taxon>
        <taxon>BOP clade</taxon>
        <taxon>Oryzoideae</taxon>
        <taxon>Oryzeae</taxon>
        <taxon>Oryzinae</taxon>
        <taxon>Oryza</taxon>
    </lineage>
</organism>
<dbReference type="HOGENOM" id="CLU_2433357_0_0_1"/>
<evidence type="ECO:0000313" key="2">
    <source>
        <dbReference type="Proteomes" id="UP000006038"/>
    </source>
</evidence>
<name>J3LDU3_ORYBR</name>
<sequence>WCLHDDDDAVATPNRHFGSLCLSTDSIQSASRAKEIFDGQLRYVILSLRYSKLFFFSGCISIQSDMAFQVLMLLDLLQQIPDVSTDLDRIE</sequence>
<dbReference type="AlphaFoldDB" id="J3LDU3"/>
<dbReference type="EnsemblPlants" id="OB02G28100.1">
    <property type="protein sequence ID" value="OB02G28100.1"/>
    <property type="gene ID" value="OB02G28100"/>
</dbReference>
<reference evidence="1" key="1">
    <citation type="submission" date="2013-04" db="UniProtKB">
        <authorList>
            <consortium name="EnsemblPlants"/>
        </authorList>
    </citation>
    <scope>IDENTIFICATION</scope>
</reference>
<evidence type="ECO:0000313" key="1">
    <source>
        <dbReference type="EnsemblPlants" id="OB02G28100.1"/>
    </source>
</evidence>
<keyword evidence="2" id="KW-1185">Reference proteome</keyword>
<protein>
    <submittedName>
        <fullName evidence="1">Uncharacterized protein</fullName>
    </submittedName>
</protein>
<accession>J3LDU3</accession>
<dbReference type="Gramene" id="OB02G28100.1">
    <property type="protein sequence ID" value="OB02G28100.1"/>
    <property type="gene ID" value="OB02G28100"/>
</dbReference>
<dbReference type="Proteomes" id="UP000006038">
    <property type="component" value="Unassembled WGS sequence"/>
</dbReference>